<feature type="coiled-coil region" evidence="1">
    <location>
        <begin position="114"/>
        <end position="201"/>
    </location>
</feature>
<reference evidence="3" key="5">
    <citation type="journal article" date="2021" name="G3 (Bethesda)">
        <title>Aegilops tauschii genome assembly Aet v5.0 features greater sequence contiguity and improved annotation.</title>
        <authorList>
            <person name="Wang L."/>
            <person name="Zhu T."/>
            <person name="Rodriguez J.C."/>
            <person name="Deal K.R."/>
            <person name="Dubcovsky J."/>
            <person name="McGuire P.E."/>
            <person name="Lux T."/>
            <person name="Spannagl M."/>
            <person name="Mayer K.F.X."/>
            <person name="Baldrich P."/>
            <person name="Meyers B.C."/>
            <person name="Huo N."/>
            <person name="Gu Y.Q."/>
            <person name="Zhou H."/>
            <person name="Devos K.M."/>
            <person name="Bennetzen J.L."/>
            <person name="Unver T."/>
            <person name="Budak H."/>
            <person name="Gulick P.J."/>
            <person name="Galiba G."/>
            <person name="Kalapos B."/>
            <person name="Nelson D.R."/>
            <person name="Li P."/>
            <person name="You F.M."/>
            <person name="Luo M.C."/>
            <person name="Dvorak J."/>
        </authorList>
    </citation>
    <scope>NUCLEOTIDE SEQUENCE [LARGE SCALE GENOMIC DNA]</scope>
    <source>
        <strain evidence="3">cv. AL8/78</strain>
    </source>
</reference>
<dbReference type="Proteomes" id="UP000015105">
    <property type="component" value="Chromosome 7D"/>
</dbReference>
<keyword evidence="4" id="KW-1185">Reference proteome</keyword>
<dbReference type="PANTHER" id="PTHR36001:SF2">
    <property type="entry name" value="CTAGE FAMILY PROTEIN-RELATED"/>
    <property type="match status" value="1"/>
</dbReference>
<proteinExistence type="predicted"/>
<dbReference type="EnsemblPlants" id="AET7Gv20500000.2">
    <property type="protein sequence ID" value="AET7Gv20500000.2"/>
    <property type="gene ID" value="AET7Gv20500000"/>
</dbReference>
<feature type="region of interest" description="Disordered" evidence="2">
    <location>
        <begin position="204"/>
        <end position="237"/>
    </location>
</feature>
<keyword evidence="1" id="KW-0175">Coiled coil</keyword>
<protein>
    <submittedName>
        <fullName evidence="3">Uncharacterized protein</fullName>
    </submittedName>
</protein>
<evidence type="ECO:0000313" key="4">
    <source>
        <dbReference type="Proteomes" id="UP000015105"/>
    </source>
</evidence>
<dbReference type="PANTHER" id="PTHR36001">
    <property type="entry name" value="CTAGE FAMILY PROTEIN-RELATED"/>
    <property type="match status" value="1"/>
</dbReference>
<reference evidence="4" key="1">
    <citation type="journal article" date="2014" name="Science">
        <title>Ancient hybridizations among the ancestral genomes of bread wheat.</title>
        <authorList>
            <consortium name="International Wheat Genome Sequencing Consortium,"/>
            <person name="Marcussen T."/>
            <person name="Sandve S.R."/>
            <person name="Heier L."/>
            <person name="Spannagl M."/>
            <person name="Pfeifer M."/>
            <person name="Jakobsen K.S."/>
            <person name="Wulff B.B."/>
            <person name="Steuernagel B."/>
            <person name="Mayer K.F."/>
            <person name="Olsen O.A."/>
        </authorList>
    </citation>
    <scope>NUCLEOTIDE SEQUENCE [LARGE SCALE GENOMIC DNA]</scope>
    <source>
        <strain evidence="4">cv. AL8/78</strain>
    </source>
</reference>
<feature type="region of interest" description="Disordered" evidence="2">
    <location>
        <begin position="47"/>
        <end position="70"/>
    </location>
</feature>
<reference evidence="3" key="4">
    <citation type="submission" date="2019-03" db="UniProtKB">
        <authorList>
            <consortium name="EnsemblPlants"/>
        </authorList>
    </citation>
    <scope>IDENTIFICATION</scope>
</reference>
<reference evidence="4" key="2">
    <citation type="journal article" date="2017" name="Nat. Plants">
        <title>The Aegilops tauschii genome reveals multiple impacts of transposons.</title>
        <authorList>
            <person name="Zhao G."/>
            <person name="Zou C."/>
            <person name="Li K."/>
            <person name="Wang K."/>
            <person name="Li T."/>
            <person name="Gao L."/>
            <person name="Zhang X."/>
            <person name="Wang H."/>
            <person name="Yang Z."/>
            <person name="Liu X."/>
            <person name="Jiang W."/>
            <person name="Mao L."/>
            <person name="Kong X."/>
            <person name="Jiao Y."/>
            <person name="Jia J."/>
        </authorList>
    </citation>
    <scope>NUCLEOTIDE SEQUENCE [LARGE SCALE GENOMIC DNA]</scope>
    <source>
        <strain evidence="4">cv. AL8/78</strain>
    </source>
</reference>
<feature type="coiled-coil region" evidence="1">
    <location>
        <begin position="242"/>
        <end position="276"/>
    </location>
</feature>
<evidence type="ECO:0000313" key="3">
    <source>
        <dbReference type="EnsemblPlants" id="AET7Gv20500000.2"/>
    </source>
</evidence>
<organism evidence="3 4">
    <name type="scientific">Aegilops tauschii subsp. strangulata</name>
    <name type="common">Goatgrass</name>
    <dbReference type="NCBI Taxonomy" id="200361"/>
    <lineage>
        <taxon>Eukaryota</taxon>
        <taxon>Viridiplantae</taxon>
        <taxon>Streptophyta</taxon>
        <taxon>Embryophyta</taxon>
        <taxon>Tracheophyta</taxon>
        <taxon>Spermatophyta</taxon>
        <taxon>Magnoliopsida</taxon>
        <taxon>Liliopsida</taxon>
        <taxon>Poales</taxon>
        <taxon>Poaceae</taxon>
        <taxon>BOP clade</taxon>
        <taxon>Pooideae</taxon>
        <taxon>Triticodae</taxon>
        <taxon>Triticeae</taxon>
        <taxon>Triticinae</taxon>
        <taxon>Aegilops</taxon>
    </lineage>
</organism>
<dbReference type="Gramene" id="AET7Gv20500000.2">
    <property type="protein sequence ID" value="AET7Gv20500000.2"/>
    <property type="gene ID" value="AET7Gv20500000"/>
</dbReference>
<dbReference type="STRING" id="200361.A0A453R8J5"/>
<feature type="compositionally biased region" description="Polar residues" evidence="2">
    <location>
        <begin position="225"/>
        <end position="235"/>
    </location>
</feature>
<name>A0A453R8J5_AEGTS</name>
<sequence length="338" mass="36962">KAHLHFVHRVAADCLKKKSGCRGFISSSCPTRPVASSIPAPLKTLSSSRTFQKNVPQSSPSPPLLPMAASASAAGGQPQKQFLSIIRDFAAEKSHGERTVSGLKRRLDDVVSASDAATAELEAAKRAREAAETELRGSEVQASIADASIQALEATISHLQEEIAKLGSELDALKSTEDIEREEFLRQMLEMNARIRQFQQKASAELAERCSGPPSADGKQGKSAEGQNVSDMNETMDSEGMLTDSADQMNKMNAEVHVLEEEYQKDLLELEKLSQDCLVLQLRHELADVRAKRALMEAVMKETKKLQEIGGYPFHLSRNHFVCATIIICFLDSTQARG</sequence>
<reference evidence="3" key="3">
    <citation type="journal article" date="2017" name="Nature">
        <title>Genome sequence of the progenitor of the wheat D genome Aegilops tauschii.</title>
        <authorList>
            <person name="Luo M.C."/>
            <person name="Gu Y.Q."/>
            <person name="Puiu D."/>
            <person name="Wang H."/>
            <person name="Twardziok S.O."/>
            <person name="Deal K.R."/>
            <person name="Huo N."/>
            <person name="Zhu T."/>
            <person name="Wang L."/>
            <person name="Wang Y."/>
            <person name="McGuire P.E."/>
            <person name="Liu S."/>
            <person name="Long H."/>
            <person name="Ramasamy R.K."/>
            <person name="Rodriguez J.C."/>
            <person name="Van S.L."/>
            <person name="Yuan L."/>
            <person name="Wang Z."/>
            <person name="Xia Z."/>
            <person name="Xiao L."/>
            <person name="Anderson O.D."/>
            <person name="Ouyang S."/>
            <person name="Liang Y."/>
            <person name="Zimin A.V."/>
            <person name="Pertea G."/>
            <person name="Qi P."/>
            <person name="Bennetzen J.L."/>
            <person name="Dai X."/>
            <person name="Dawson M.W."/>
            <person name="Muller H.G."/>
            <person name="Kugler K."/>
            <person name="Rivarola-Duarte L."/>
            <person name="Spannagl M."/>
            <person name="Mayer K.F.X."/>
            <person name="Lu F.H."/>
            <person name="Bevan M.W."/>
            <person name="Leroy P."/>
            <person name="Li P."/>
            <person name="You F.M."/>
            <person name="Sun Q."/>
            <person name="Liu Z."/>
            <person name="Lyons E."/>
            <person name="Wicker T."/>
            <person name="Salzberg S.L."/>
            <person name="Devos K.M."/>
            <person name="Dvorak J."/>
        </authorList>
    </citation>
    <scope>NUCLEOTIDE SEQUENCE [LARGE SCALE GENOMIC DNA]</scope>
    <source>
        <strain evidence="3">cv. AL8/78</strain>
    </source>
</reference>
<evidence type="ECO:0000256" key="1">
    <source>
        <dbReference type="SAM" id="Coils"/>
    </source>
</evidence>
<dbReference type="AlphaFoldDB" id="A0A453R8J5"/>
<dbReference type="InterPro" id="IPR053327">
    <property type="entry name" value="KIP"/>
</dbReference>
<accession>A0A453R8J5</accession>
<evidence type="ECO:0000256" key="2">
    <source>
        <dbReference type="SAM" id="MobiDB-lite"/>
    </source>
</evidence>